<sequence>MVKLRLLTRFSGFSGQLQAGSLLEVGESELALGNLSALRLTALKQAPTPTNSAELHRMWIFRPHAVESMHLAVVLDAADLKCGVPLYVQSVRLSHEVTDRIIFDWFTEHSAPPTCVLSTFVRKDHPSRKRTVYFAQDQAPTTSVTSQDNPLRETTFPSPDDGMEEANRLAANPTLTPTLDQNPSFEGSNTSYSSRFVSSLRKFIRQLPPDTALDDITTQTTPRLLAHVSLPPPSMTSLCRTGLTVNDSDDDPPHQSVTPLHI</sequence>
<evidence type="ECO:0000313" key="3">
    <source>
        <dbReference type="Proteomes" id="UP000054928"/>
    </source>
</evidence>
<protein>
    <submittedName>
        <fullName evidence="2">Uncharacterized protein</fullName>
    </submittedName>
</protein>
<dbReference type="GeneID" id="36405400"/>
<dbReference type="Proteomes" id="UP000054928">
    <property type="component" value="Unassembled WGS sequence"/>
</dbReference>
<keyword evidence="3" id="KW-1185">Reference proteome</keyword>
<accession>A0A0P1AGX7</accession>
<dbReference type="AlphaFoldDB" id="A0A0P1AGX7"/>
<dbReference type="RefSeq" id="XP_024576497.1">
    <property type="nucleotide sequence ID" value="XM_024725752.1"/>
</dbReference>
<evidence type="ECO:0000256" key="1">
    <source>
        <dbReference type="SAM" id="MobiDB-lite"/>
    </source>
</evidence>
<feature type="compositionally biased region" description="Polar residues" evidence="1">
    <location>
        <begin position="138"/>
        <end position="149"/>
    </location>
</feature>
<dbReference type="EMBL" id="CCYD01000468">
    <property type="protein sequence ID" value="CEG40128.1"/>
    <property type="molecule type" value="Genomic_DNA"/>
</dbReference>
<feature type="region of interest" description="Disordered" evidence="1">
    <location>
        <begin position="138"/>
        <end position="160"/>
    </location>
</feature>
<name>A0A0P1AGX7_PLAHL</name>
<proteinExistence type="predicted"/>
<feature type="region of interest" description="Disordered" evidence="1">
    <location>
        <begin position="243"/>
        <end position="262"/>
    </location>
</feature>
<evidence type="ECO:0000313" key="2">
    <source>
        <dbReference type="EMBL" id="CEG40128.1"/>
    </source>
</evidence>
<organism evidence="2 3">
    <name type="scientific">Plasmopara halstedii</name>
    <name type="common">Downy mildew of sunflower</name>
    <dbReference type="NCBI Taxonomy" id="4781"/>
    <lineage>
        <taxon>Eukaryota</taxon>
        <taxon>Sar</taxon>
        <taxon>Stramenopiles</taxon>
        <taxon>Oomycota</taxon>
        <taxon>Peronosporomycetes</taxon>
        <taxon>Peronosporales</taxon>
        <taxon>Peronosporaceae</taxon>
        <taxon>Plasmopara</taxon>
    </lineage>
</organism>
<reference evidence="3" key="1">
    <citation type="submission" date="2014-09" db="EMBL/GenBank/DDBJ databases">
        <authorList>
            <person name="Sharma Rahul"/>
            <person name="Thines Marco"/>
        </authorList>
    </citation>
    <scope>NUCLEOTIDE SEQUENCE [LARGE SCALE GENOMIC DNA]</scope>
</reference>
<dbReference type="OrthoDB" id="163498at2759"/>